<organism evidence="14 15">
    <name type="scientific">Acipenser oxyrinchus oxyrinchus</name>
    <dbReference type="NCBI Taxonomy" id="40147"/>
    <lineage>
        <taxon>Eukaryota</taxon>
        <taxon>Metazoa</taxon>
        <taxon>Chordata</taxon>
        <taxon>Craniata</taxon>
        <taxon>Vertebrata</taxon>
        <taxon>Euteleostomi</taxon>
        <taxon>Actinopterygii</taxon>
        <taxon>Chondrostei</taxon>
        <taxon>Acipenseriformes</taxon>
        <taxon>Acipenseridae</taxon>
        <taxon>Acipenser</taxon>
    </lineage>
</organism>
<evidence type="ECO:0000256" key="10">
    <source>
        <dbReference type="PROSITE-ProRule" id="PRU10141"/>
    </source>
</evidence>
<feature type="region of interest" description="Disordered" evidence="11">
    <location>
        <begin position="197"/>
        <end position="251"/>
    </location>
</feature>
<feature type="compositionally biased region" description="Polar residues" evidence="11">
    <location>
        <begin position="344"/>
        <end position="374"/>
    </location>
</feature>
<feature type="binding site" evidence="10">
    <location>
        <position position="551"/>
    </location>
    <ligand>
        <name>ATP</name>
        <dbReference type="ChEBI" id="CHEBI:30616"/>
    </ligand>
</feature>
<dbReference type="EMBL" id="JAGXEW010000006">
    <property type="protein sequence ID" value="KAK1170546.1"/>
    <property type="molecule type" value="Genomic_DNA"/>
</dbReference>
<feature type="region of interest" description="Disordered" evidence="11">
    <location>
        <begin position="320"/>
        <end position="374"/>
    </location>
</feature>
<dbReference type="PROSITE" id="PS50137">
    <property type="entry name" value="DS_RBD"/>
    <property type="match status" value="4"/>
</dbReference>
<keyword evidence="4" id="KW-0808">Transferase</keyword>
<dbReference type="GO" id="GO:0005524">
    <property type="term" value="F:ATP binding"/>
    <property type="evidence" value="ECO:0007669"/>
    <property type="project" value="UniProtKB-UniRule"/>
</dbReference>
<dbReference type="SMART" id="SM00220">
    <property type="entry name" value="S_TKc"/>
    <property type="match status" value="1"/>
</dbReference>
<dbReference type="PROSITE" id="PS50011">
    <property type="entry name" value="PROTEIN_KINASE_DOM"/>
    <property type="match status" value="1"/>
</dbReference>
<feature type="compositionally biased region" description="Low complexity" evidence="11">
    <location>
        <begin position="210"/>
        <end position="223"/>
    </location>
</feature>
<feature type="domain" description="DRBM" evidence="13">
    <location>
        <begin position="130"/>
        <end position="198"/>
    </location>
</feature>
<feature type="compositionally biased region" description="Polar residues" evidence="11">
    <location>
        <begin position="229"/>
        <end position="251"/>
    </location>
</feature>
<accession>A0AAD8LLS1</accession>
<keyword evidence="6 14" id="KW-0418">Kinase</keyword>
<dbReference type="GO" id="GO:0005737">
    <property type="term" value="C:cytoplasm"/>
    <property type="evidence" value="ECO:0007669"/>
    <property type="project" value="TreeGrafter"/>
</dbReference>
<dbReference type="SUPFAM" id="SSF56112">
    <property type="entry name" value="Protein kinase-like (PK-like)"/>
    <property type="match status" value="1"/>
</dbReference>
<sequence length="810" mass="91515">MAGQNYIGDLNEYRQKNNVTLEFREVSRNGPAHNRTFTFKVIVDNVEYPEAIGKTKKEAKKNAAKEAFEIIRGQSNTSNDTAPSTPNPTPQTPPPQSTSTPNPAPQATSPQTSDRRESYTSQSVPSNLINYVAWLNEYGHQKDLVIRLVENNHVGPAHLPQFSCKYKIGEREFPEGKGKNKKEAKKEAARLAYEELQLEENAQTPGQKDSVSGPDSSRSYSSSGATPVLESQTNGTSTPKQVDSSQTEGSFNGTNYIVKLNEYCQKRREMHDFKCVRQEGPSHDPVYYYQVMIEKRTFPEGQGKSAKEAKQRAAQLAMEALASDPKPCSQEIVEKSPGGARFKNSATPVLESQTNGTSTPKQVDSSQTEGSLNGTNYIGKLNEYCQKRGEMHDFKRVRQEGSSHDPVYYYQVMIEKRMFPEGQGKSAKEAKQRAAQLAMEALASDPKPCSQEIVEQSPGGARFKNRKVNLAPDFKNDLKSTPNKNDQDNIVPNLNKDRHLGKNVSEKTNSYNLQNSRLFQEFDEITKLGQGGFGSVFKARNKLDRNFYAVKRVKLKNNAEREVAALARLEHDNIVRYATSWVEELPGNLPETSESYSSSDSDPSALQSYLFIQMKLYEKGTLKNWINDKNHSKTVRSKTDALQIFKQMVDGVEYIHSNNLIHRDLKPTNIFLSDDNKVKIGDFGLATAIINENDGNSLQRTTRTGTVSYMSPEQKTQNKYGNEVDIFALGLICFELLWRLETDSERARMWNKIRRREFPEEFGREYSSESKLIKKMLSEAPQDRPKASKIAEHLNMYFKKEDEHKESNTV</sequence>
<dbReference type="PROSITE" id="PS00107">
    <property type="entry name" value="PROTEIN_KINASE_ATP"/>
    <property type="match status" value="1"/>
</dbReference>
<dbReference type="GO" id="GO:0004694">
    <property type="term" value="F:eukaryotic translation initiation factor 2alpha kinase activity"/>
    <property type="evidence" value="ECO:0007669"/>
    <property type="project" value="TreeGrafter"/>
</dbReference>
<dbReference type="PROSITE" id="PS00108">
    <property type="entry name" value="PROTEIN_KINASE_ST"/>
    <property type="match status" value="1"/>
</dbReference>
<evidence type="ECO:0000256" key="4">
    <source>
        <dbReference type="ARBA" id="ARBA00022679"/>
    </source>
</evidence>
<evidence type="ECO:0000256" key="11">
    <source>
        <dbReference type="SAM" id="MobiDB-lite"/>
    </source>
</evidence>
<dbReference type="PANTHER" id="PTHR11042">
    <property type="entry name" value="EUKARYOTIC TRANSLATION INITIATION FACTOR 2-ALPHA KINASE EIF2-ALPHA KINASE -RELATED"/>
    <property type="match status" value="1"/>
</dbReference>
<dbReference type="InterPro" id="IPR017441">
    <property type="entry name" value="Protein_kinase_ATP_BS"/>
</dbReference>
<dbReference type="InterPro" id="IPR000719">
    <property type="entry name" value="Prot_kinase_dom"/>
</dbReference>
<dbReference type="FunFam" id="1.10.510.10:FF:000251">
    <property type="entry name" value="eukaryotic translation initiation factor 2-alpha kinase 3"/>
    <property type="match status" value="1"/>
</dbReference>
<feature type="domain" description="DRBM" evidence="13">
    <location>
        <begin position="376"/>
        <end position="444"/>
    </location>
</feature>
<dbReference type="Gene3D" id="1.10.510.10">
    <property type="entry name" value="Transferase(Phosphotransferase) domain 1"/>
    <property type="match status" value="1"/>
</dbReference>
<dbReference type="Pfam" id="PF00035">
    <property type="entry name" value="dsrm"/>
    <property type="match status" value="4"/>
</dbReference>
<dbReference type="InterPro" id="IPR050339">
    <property type="entry name" value="CC_SR_Kinase"/>
</dbReference>
<comment type="similarity">
    <text evidence="8">Belongs to the protein kinase superfamily. Ser/Thr protein kinase family. GCN2 subfamily.</text>
</comment>
<dbReference type="SMART" id="SM00358">
    <property type="entry name" value="DSRM"/>
    <property type="match status" value="4"/>
</dbReference>
<evidence type="ECO:0000256" key="7">
    <source>
        <dbReference type="ARBA" id="ARBA00022840"/>
    </source>
</evidence>
<dbReference type="InterPro" id="IPR014720">
    <property type="entry name" value="dsRBD_dom"/>
</dbReference>
<keyword evidence="15" id="KW-1185">Reference proteome</keyword>
<feature type="region of interest" description="Disordered" evidence="11">
    <location>
        <begin position="70"/>
        <end position="122"/>
    </location>
</feature>
<dbReference type="AlphaFoldDB" id="A0AAD8LLS1"/>
<keyword evidence="3" id="KW-0597">Phosphoprotein</keyword>
<dbReference type="CDD" id="cd19903">
    <property type="entry name" value="DSRM_EIF2AK2_rpt1"/>
    <property type="match status" value="2"/>
</dbReference>
<feature type="domain" description="Protein kinase" evidence="12">
    <location>
        <begin position="522"/>
        <end position="798"/>
    </location>
</feature>
<evidence type="ECO:0000313" key="14">
    <source>
        <dbReference type="EMBL" id="KAK1170546.1"/>
    </source>
</evidence>
<feature type="compositionally biased region" description="Pro residues" evidence="11">
    <location>
        <begin position="85"/>
        <end position="96"/>
    </location>
</feature>
<reference evidence="14" key="1">
    <citation type="submission" date="2022-02" db="EMBL/GenBank/DDBJ databases">
        <title>Atlantic sturgeon de novo genome assembly.</title>
        <authorList>
            <person name="Stock M."/>
            <person name="Klopp C."/>
            <person name="Guiguen Y."/>
            <person name="Cabau C."/>
            <person name="Parinello H."/>
            <person name="Santidrian Yebra-Pimentel E."/>
            <person name="Kuhl H."/>
            <person name="Dirks R.P."/>
            <person name="Guessner J."/>
            <person name="Wuertz S."/>
            <person name="Du K."/>
            <person name="Schartl M."/>
        </authorList>
    </citation>
    <scope>NUCLEOTIDE SEQUENCE</scope>
    <source>
        <strain evidence="14">STURGEONOMICS-FGT-2020</strain>
        <tissue evidence="14">Whole blood</tissue>
    </source>
</reference>
<dbReference type="PANTHER" id="PTHR11042:SF194">
    <property type="entry name" value="DOUBLE-STRANDED RNA ACTIVATED PROTEIN KINASE"/>
    <property type="match status" value="1"/>
</dbReference>
<evidence type="ECO:0000259" key="13">
    <source>
        <dbReference type="PROSITE" id="PS50137"/>
    </source>
</evidence>
<evidence type="ECO:0000313" key="15">
    <source>
        <dbReference type="Proteomes" id="UP001230051"/>
    </source>
</evidence>
<feature type="domain" description="DRBM" evidence="13">
    <location>
        <begin position="255"/>
        <end position="323"/>
    </location>
</feature>
<evidence type="ECO:0000259" key="12">
    <source>
        <dbReference type="PROSITE" id="PS50011"/>
    </source>
</evidence>
<protein>
    <recommendedName>
        <fullName evidence="1">non-specific serine/threonine protein kinase</fullName>
        <ecNumber evidence="1">2.7.11.1</ecNumber>
    </recommendedName>
</protein>
<dbReference type="Pfam" id="PF00069">
    <property type="entry name" value="Pkinase"/>
    <property type="match status" value="1"/>
</dbReference>
<evidence type="ECO:0000256" key="9">
    <source>
        <dbReference type="PROSITE-ProRule" id="PRU00266"/>
    </source>
</evidence>
<evidence type="ECO:0000256" key="1">
    <source>
        <dbReference type="ARBA" id="ARBA00012513"/>
    </source>
</evidence>
<dbReference type="GO" id="GO:0005634">
    <property type="term" value="C:nucleus"/>
    <property type="evidence" value="ECO:0007669"/>
    <property type="project" value="TreeGrafter"/>
</dbReference>
<feature type="domain" description="DRBM" evidence="13">
    <location>
        <begin position="5"/>
        <end position="73"/>
    </location>
</feature>
<dbReference type="InterPro" id="IPR011009">
    <property type="entry name" value="Kinase-like_dom_sf"/>
</dbReference>
<name>A0AAD8LLS1_ACIOX</name>
<feature type="region of interest" description="Disordered" evidence="11">
    <location>
        <begin position="473"/>
        <end position="503"/>
    </location>
</feature>
<dbReference type="GO" id="GO:0003725">
    <property type="term" value="F:double-stranded RNA binding"/>
    <property type="evidence" value="ECO:0007669"/>
    <property type="project" value="InterPro"/>
</dbReference>
<evidence type="ECO:0000256" key="3">
    <source>
        <dbReference type="ARBA" id="ARBA00022553"/>
    </source>
</evidence>
<dbReference type="FunFam" id="3.30.160.20:FF:000045">
    <property type="entry name" value="Eukaryotic translation initiation factor 2-alpha kinase 2"/>
    <property type="match status" value="1"/>
</dbReference>
<keyword evidence="5 10" id="KW-0547">Nucleotide-binding</keyword>
<dbReference type="Gene3D" id="3.30.160.20">
    <property type="match status" value="4"/>
</dbReference>
<dbReference type="InterPro" id="IPR008271">
    <property type="entry name" value="Ser/Thr_kinase_AS"/>
</dbReference>
<dbReference type="InterPro" id="IPR044452">
    <property type="entry name" value="EIF2AK2_DSRM_1"/>
</dbReference>
<dbReference type="SUPFAM" id="SSF54768">
    <property type="entry name" value="dsRNA-binding domain-like"/>
    <property type="match status" value="4"/>
</dbReference>
<evidence type="ECO:0000256" key="2">
    <source>
        <dbReference type="ARBA" id="ARBA00022527"/>
    </source>
</evidence>
<dbReference type="Proteomes" id="UP001230051">
    <property type="component" value="Unassembled WGS sequence"/>
</dbReference>
<evidence type="ECO:0000256" key="8">
    <source>
        <dbReference type="ARBA" id="ARBA00037982"/>
    </source>
</evidence>
<keyword evidence="7 10" id="KW-0067">ATP-binding</keyword>
<feature type="compositionally biased region" description="Polar residues" evidence="11">
    <location>
        <begin position="200"/>
        <end position="209"/>
    </location>
</feature>
<dbReference type="EC" id="2.7.11.1" evidence="1"/>
<evidence type="ECO:0000256" key="5">
    <source>
        <dbReference type="ARBA" id="ARBA00022741"/>
    </source>
</evidence>
<proteinExistence type="inferred from homology"/>
<gene>
    <name evidence="14" type="primary">Eif2ak2</name>
    <name evidence="14" type="ORF">AOXY_G7436</name>
</gene>
<dbReference type="Gene3D" id="3.30.200.20">
    <property type="entry name" value="Phosphorylase Kinase, domain 1"/>
    <property type="match status" value="1"/>
</dbReference>
<keyword evidence="2" id="KW-0723">Serine/threonine-protein kinase</keyword>
<evidence type="ECO:0000256" key="6">
    <source>
        <dbReference type="ARBA" id="ARBA00022777"/>
    </source>
</evidence>
<comment type="caution">
    <text evidence="14">The sequence shown here is derived from an EMBL/GenBank/DDBJ whole genome shotgun (WGS) entry which is preliminary data.</text>
</comment>
<keyword evidence="9" id="KW-0694">RNA-binding</keyword>
<feature type="compositionally biased region" description="Polar residues" evidence="11">
    <location>
        <begin position="479"/>
        <end position="492"/>
    </location>
</feature>